<keyword evidence="12" id="KW-1185">Reference proteome</keyword>
<protein>
    <recommendedName>
        <fullName evidence="2">DNA-directed DNA polymerase</fullName>
        <ecNumber evidence="2">2.7.7.7</ecNumber>
    </recommendedName>
</protein>
<dbReference type="InterPro" id="IPR027417">
    <property type="entry name" value="P-loop_NTPase"/>
</dbReference>
<dbReference type="InterPro" id="IPR001270">
    <property type="entry name" value="ClpA/B"/>
</dbReference>
<comment type="similarity">
    <text evidence="1">Belongs to the DnaX/STICHEL family.</text>
</comment>
<dbReference type="EMBL" id="JACBXQ010000006">
    <property type="protein sequence ID" value="MBG9987144.1"/>
    <property type="molecule type" value="Genomic_DNA"/>
</dbReference>
<evidence type="ECO:0000313" key="11">
    <source>
        <dbReference type="EMBL" id="MBG9987144.1"/>
    </source>
</evidence>
<dbReference type="RefSeq" id="WP_197116063.1">
    <property type="nucleotide sequence ID" value="NZ_JACBXQ010000006.1"/>
</dbReference>
<keyword evidence="4" id="KW-0547">Nucleotide-binding</keyword>
<keyword evidence="11" id="KW-0548">Nucleotidyltransferase</keyword>
<dbReference type="PANTHER" id="PTHR11669">
    <property type="entry name" value="REPLICATION FACTOR C / DNA POLYMERASE III GAMMA-TAU SUBUNIT"/>
    <property type="match status" value="1"/>
</dbReference>
<dbReference type="CDD" id="cd00009">
    <property type="entry name" value="AAA"/>
    <property type="match status" value="1"/>
</dbReference>
<comment type="catalytic activity">
    <reaction evidence="8">
        <text>DNA(n) + a 2'-deoxyribonucleoside 5'-triphosphate = DNA(n+1) + diphosphate</text>
        <dbReference type="Rhea" id="RHEA:22508"/>
        <dbReference type="Rhea" id="RHEA-COMP:17339"/>
        <dbReference type="Rhea" id="RHEA-COMP:17340"/>
        <dbReference type="ChEBI" id="CHEBI:33019"/>
        <dbReference type="ChEBI" id="CHEBI:61560"/>
        <dbReference type="ChEBI" id="CHEBI:173112"/>
        <dbReference type="EC" id="2.7.7.7"/>
    </reaction>
</comment>
<dbReference type="PANTHER" id="PTHR11669:SF0">
    <property type="entry name" value="PROTEIN STICHEL-LIKE 2"/>
    <property type="match status" value="1"/>
</dbReference>
<dbReference type="SUPFAM" id="SSF48019">
    <property type="entry name" value="post-AAA+ oligomerization domain-like"/>
    <property type="match status" value="1"/>
</dbReference>
<dbReference type="Gene3D" id="1.10.8.60">
    <property type="match status" value="1"/>
</dbReference>
<dbReference type="InterPro" id="IPR045085">
    <property type="entry name" value="HLD_clamp_pol_III_gamma_tau"/>
</dbReference>
<feature type="domain" description="AAA+ ATPase" evidence="10">
    <location>
        <begin position="37"/>
        <end position="183"/>
    </location>
</feature>
<dbReference type="Pfam" id="PF13177">
    <property type="entry name" value="DNA_pol3_delta2"/>
    <property type="match status" value="1"/>
</dbReference>
<evidence type="ECO:0000256" key="1">
    <source>
        <dbReference type="ARBA" id="ARBA00006360"/>
    </source>
</evidence>
<evidence type="ECO:0000256" key="8">
    <source>
        <dbReference type="ARBA" id="ARBA00049244"/>
    </source>
</evidence>
<dbReference type="Pfam" id="PF22608">
    <property type="entry name" value="DNAX_ATPase_lid"/>
    <property type="match status" value="1"/>
</dbReference>
<evidence type="ECO:0000256" key="3">
    <source>
        <dbReference type="ARBA" id="ARBA00022723"/>
    </source>
</evidence>
<dbReference type="EC" id="2.7.7.7" evidence="2"/>
<dbReference type="Gene3D" id="1.20.272.10">
    <property type="match status" value="1"/>
</dbReference>
<evidence type="ECO:0000259" key="10">
    <source>
        <dbReference type="SMART" id="SM00382"/>
    </source>
</evidence>
<evidence type="ECO:0000256" key="6">
    <source>
        <dbReference type="ARBA" id="ARBA00022840"/>
    </source>
</evidence>
<proteinExistence type="inferred from homology"/>
<dbReference type="SMART" id="SM00382">
    <property type="entry name" value="AAA"/>
    <property type="match status" value="1"/>
</dbReference>
<dbReference type="InterPro" id="IPR008921">
    <property type="entry name" value="DNA_pol3_clamp-load_cplx_C"/>
</dbReference>
<evidence type="ECO:0000256" key="5">
    <source>
        <dbReference type="ARBA" id="ARBA00022833"/>
    </source>
</evidence>
<dbReference type="NCBIfam" id="TIGR02397">
    <property type="entry name" value="dnaX_nterm"/>
    <property type="match status" value="1"/>
</dbReference>
<dbReference type="InterPro" id="IPR012763">
    <property type="entry name" value="DNA_pol_III_sug/sutau_N"/>
</dbReference>
<keyword evidence="3" id="KW-0479">Metal-binding</keyword>
<sequence length="701" mass="79252">MSYQALYRVWRPQSFDELVGQDMIAHTLRNAIQYKQLSHAYLFAGPRGTGKTSAAKILAKAVNCPYADDGNPCNECEICRGITAGEISDVIEIDAASNNGVDEIRDLRDKVRYAPTLASNKVYIIDEVHMLTTGAFNALLKTLEEPPEHVVFILATTEPHKIPATILSRTQRFDFQRISDQNLINRMKYILEHDQIAYSSEALAILARAANGGMRDSLSLLDQSLSLNNQEVSVEVALQVSGSFAQQVYVEYILALYQENVAEALDLLEQQLMQGKQAHRFIEELILFARDVLLSLFSSENLTLLTDQEIQPLRETVPPEFYYQLIEGLNQAQGQMRLSVQPEVYLEVMTVQLAQGKIFNGQAKQTDMGSELSEVPDKIRELEEQIAALNQRVEGQKKLIDDLMQRFDEAKSTKEQLTITGKQNPEPKVLNPREKPIFAQKEYLIDLHDIYHVLNRATREHLRKLREAWPSILADLTPQQRVKLKETSPIAAGENCALISFEGQEFCALVQHDSLLVKQLNNIASKYLNENSQLCFVATEDWPGIRRNYKILFDQNGGKPVDLPAKLSQSGESDLENKNPIANQEDENHKFDHIKSEEDQFSNADNDFQQEVAVENKEQLSQSTVEIDGETESTASLLFKRSQEQFSSEEQEPSEFTPVEGQTNFFDVEVEEDGSEVQSVSPVVQKAIELFGSENINIYEK</sequence>
<feature type="coiled-coil region" evidence="9">
    <location>
        <begin position="372"/>
        <end position="420"/>
    </location>
</feature>
<comment type="caution">
    <text evidence="11">The sequence shown here is derived from an EMBL/GenBank/DDBJ whole genome shotgun (WGS) entry which is preliminary data.</text>
</comment>
<dbReference type="SUPFAM" id="SSF52540">
    <property type="entry name" value="P-loop containing nucleoside triphosphate hydrolases"/>
    <property type="match status" value="1"/>
</dbReference>
<evidence type="ECO:0000256" key="4">
    <source>
        <dbReference type="ARBA" id="ARBA00022741"/>
    </source>
</evidence>
<evidence type="ECO:0000313" key="12">
    <source>
        <dbReference type="Proteomes" id="UP000721415"/>
    </source>
</evidence>
<dbReference type="Gene3D" id="3.40.50.300">
    <property type="entry name" value="P-loop containing nucleotide triphosphate hydrolases"/>
    <property type="match status" value="1"/>
</dbReference>
<dbReference type="GO" id="GO:0003887">
    <property type="term" value="F:DNA-directed DNA polymerase activity"/>
    <property type="evidence" value="ECO:0007669"/>
    <property type="project" value="UniProtKB-EC"/>
</dbReference>
<dbReference type="InterPro" id="IPR050238">
    <property type="entry name" value="DNA_Rep/Repair_Clamp_Loader"/>
</dbReference>
<keyword evidence="5" id="KW-0862">Zinc</keyword>
<keyword evidence="7" id="KW-0239">DNA-directed DNA polymerase</keyword>
<name>A0ABS0LT06_9LACT</name>
<gene>
    <name evidence="11" type="primary">dnaX</name>
    <name evidence="11" type="ORF">HZY91_09715</name>
</gene>
<organism evidence="11 12">
    <name type="scientific">Facklamia lactis</name>
    <dbReference type="NCBI Taxonomy" id="2749967"/>
    <lineage>
        <taxon>Bacteria</taxon>
        <taxon>Bacillati</taxon>
        <taxon>Bacillota</taxon>
        <taxon>Bacilli</taxon>
        <taxon>Lactobacillales</taxon>
        <taxon>Aerococcaceae</taxon>
        <taxon>Facklamia</taxon>
    </lineage>
</organism>
<accession>A0ABS0LT06</accession>
<reference evidence="11 12" key="1">
    <citation type="submission" date="2020-07" db="EMBL/GenBank/DDBJ databases">
        <title>Facklamia lactis sp. nov., isolated from raw milk.</title>
        <authorList>
            <person name="Doll E.V."/>
            <person name="Huptas C."/>
            <person name="Staib L."/>
            <person name="Wenning M."/>
            <person name="Scherer S."/>
        </authorList>
    </citation>
    <scope>NUCLEOTIDE SEQUENCE [LARGE SCALE GENOMIC DNA]</scope>
    <source>
        <strain evidence="11 12">DSM 111018</strain>
    </source>
</reference>
<evidence type="ECO:0000256" key="7">
    <source>
        <dbReference type="ARBA" id="ARBA00022932"/>
    </source>
</evidence>
<keyword evidence="9" id="KW-0175">Coiled coil</keyword>
<evidence type="ECO:0000256" key="9">
    <source>
        <dbReference type="SAM" id="Coils"/>
    </source>
</evidence>
<dbReference type="InterPro" id="IPR003593">
    <property type="entry name" value="AAA+_ATPase"/>
</dbReference>
<dbReference type="Proteomes" id="UP000721415">
    <property type="component" value="Unassembled WGS sequence"/>
</dbReference>
<keyword evidence="11" id="KW-0808">Transferase</keyword>
<dbReference type="PRINTS" id="PR00300">
    <property type="entry name" value="CLPPROTEASEA"/>
</dbReference>
<keyword evidence="6" id="KW-0067">ATP-binding</keyword>
<dbReference type="NCBIfam" id="NF004046">
    <property type="entry name" value="PRK05563.1"/>
    <property type="match status" value="1"/>
</dbReference>
<evidence type="ECO:0000256" key="2">
    <source>
        <dbReference type="ARBA" id="ARBA00012417"/>
    </source>
</evidence>